<reference evidence="2" key="1">
    <citation type="submission" date="2024-06" db="EMBL/GenBank/DDBJ databases">
        <title>Multi-omics analyses provide insights into the biosynthesis of the anticancer antibiotic pleurotin in Hohenbuehelia grisea.</title>
        <authorList>
            <person name="Weaver J.A."/>
            <person name="Alberti F."/>
        </authorList>
    </citation>
    <scope>NUCLEOTIDE SEQUENCE [LARGE SCALE GENOMIC DNA]</scope>
    <source>
        <strain evidence="2">T-177</strain>
    </source>
</reference>
<comment type="caution">
    <text evidence="1">The sequence shown here is derived from an EMBL/GenBank/DDBJ whole genome shotgun (WGS) entry which is preliminary data.</text>
</comment>
<organism evidence="1 2">
    <name type="scientific">Hohenbuehelia grisea</name>
    <dbReference type="NCBI Taxonomy" id="104357"/>
    <lineage>
        <taxon>Eukaryota</taxon>
        <taxon>Fungi</taxon>
        <taxon>Dikarya</taxon>
        <taxon>Basidiomycota</taxon>
        <taxon>Agaricomycotina</taxon>
        <taxon>Agaricomycetes</taxon>
        <taxon>Agaricomycetidae</taxon>
        <taxon>Agaricales</taxon>
        <taxon>Pleurotineae</taxon>
        <taxon>Pleurotaceae</taxon>
        <taxon>Hohenbuehelia</taxon>
    </lineage>
</organism>
<evidence type="ECO:0000313" key="1">
    <source>
        <dbReference type="EMBL" id="KAL0956866.1"/>
    </source>
</evidence>
<accession>A0ABR3JMB1</accession>
<protein>
    <submittedName>
        <fullName evidence="1">Uncharacterized protein</fullName>
    </submittedName>
</protein>
<evidence type="ECO:0000313" key="2">
    <source>
        <dbReference type="Proteomes" id="UP001556367"/>
    </source>
</evidence>
<proteinExistence type="predicted"/>
<sequence length="127" mass="13900">MIIGGMDLHNDSFLVQDFPMLIFRLGFGSPLVRADLVDQNIVFVPTIQSHPLLVLVASHGGHVFAHKWVLAQMCIDLAELYAEASNLDLVLRTASTLNRAIWQKPPELPGSEPTSCHECLANTAPQG</sequence>
<dbReference type="Proteomes" id="UP001556367">
    <property type="component" value="Unassembled WGS sequence"/>
</dbReference>
<gene>
    <name evidence="1" type="ORF">HGRIS_002974</name>
</gene>
<keyword evidence="2" id="KW-1185">Reference proteome</keyword>
<dbReference type="EMBL" id="JASNQZ010000006">
    <property type="protein sequence ID" value="KAL0956866.1"/>
    <property type="molecule type" value="Genomic_DNA"/>
</dbReference>
<name>A0ABR3JMB1_9AGAR</name>